<keyword evidence="1" id="KW-0812">Transmembrane</keyword>
<feature type="transmembrane region" description="Helical" evidence="1">
    <location>
        <begin position="68"/>
        <end position="90"/>
    </location>
</feature>
<accession>A0A158Q2N8</accession>
<evidence type="ECO:0000313" key="2">
    <source>
        <dbReference type="EMBL" id="VDN54922.1"/>
    </source>
</evidence>
<feature type="transmembrane region" description="Helical" evidence="1">
    <location>
        <begin position="28"/>
        <end position="56"/>
    </location>
</feature>
<dbReference type="Proteomes" id="UP000274756">
    <property type="component" value="Unassembled WGS sequence"/>
</dbReference>
<feature type="transmembrane region" description="Helical" evidence="1">
    <location>
        <begin position="111"/>
        <end position="134"/>
    </location>
</feature>
<proteinExistence type="predicted"/>
<evidence type="ECO:0000313" key="4">
    <source>
        <dbReference type="Proteomes" id="UP000274756"/>
    </source>
</evidence>
<sequence length="195" mass="22274">MPPSYESLFGEFRQVENPKSLAQFLAKATAFVVSTVTAAVLLAFLNIIPLFMVVLGSMNIHRCPIEPYIPVWLIITGVFSLFKSATNFYYRAKRHREGRPPSVSDINPNPFDGLLSCFLIVWFIIGSVWIYSIYDEVHYFYPEDSDYCDQFTYMFSFVFVTGGYILLALTCCCLCCCCCCICCRPKREAPQQLHP</sequence>
<dbReference type="PANTHER" id="PTHR33444">
    <property type="entry name" value="SI:DKEY-19B23.12-RELATED"/>
    <property type="match status" value="1"/>
</dbReference>
<name>A0A158Q2N8_DRAME</name>
<dbReference type="PANTHER" id="PTHR33444:SF2">
    <property type="entry name" value="MARVEL DOMAIN-CONTAINING PROTEIN"/>
    <property type="match status" value="1"/>
</dbReference>
<reference evidence="5" key="1">
    <citation type="submission" date="2016-04" db="UniProtKB">
        <authorList>
            <consortium name="WormBaseParasite"/>
        </authorList>
    </citation>
    <scope>IDENTIFICATION</scope>
</reference>
<evidence type="ECO:0000256" key="1">
    <source>
        <dbReference type="SAM" id="Phobius"/>
    </source>
</evidence>
<dbReference type="InterPro" id="IPR040350">
    <property type="entry name" value="TMEM272"/>
</dbReference>
<evidence type="ECO:0000313" key="3">
    <source>
        <dbReference type="Proteomes" id="UP000038040"/>
    </source>
</evidence>
<reference evidence="2 4" key="2">
    <citation type="submission" date="2018-11" db="EMBL/GenBank/DDBJ databases">
        <authorList>
            <consortium name="Pathogen Informatics"/>
        </authorList>
    </citation>
    <scope>NUCLEOTIDE SEQUENCE [LARGE SCALE GENOMIC DNA]</scope>
</reference>
<keyword evidence="1" id="KW-0472">Membrane</keyword>
<keyword evidence="1" id="KW-1133">Transmembrane helix</keyword>
<dbReference type="STRING" id="318479.A0A158Q2N8"/>
<dbReference type="Proteomes" id="UP000038040">
    <property type="component" value="Unplaced"/>
</dbReference>
<dbReference type="AlphaFoldDB" id="A0A158Q2N8"/>
<dbReference type="OrthoDB" id="6157510at2759"/>
<keyword evidence="4" id="KW-1185">Reference proteome</keyword>
<evidence type="ECO:0000313" key="5">
    <source>
        <dbReference type="WBParaSite" id="DME_0000053501-mRNA-1"/>
    </source>
</evidence>
<gene>
    <name evidence="2" type="ORF">DME_LOCUS4895</name>
</gene>
<feature type="transmembrane region" description="Helical" evidence="1">
    <location>
        <begin position="154"/>
        <end position="183"/>
    </location>
</feature>
<organism evidence="3 5">
    <name type="scientific">Dracunculus medinensis</name>
    <name type="common">Guinea worm</name>
    <dbReference type="NCBI Taxonomy" id="318479"/>
    <lineage>
        <taxon>Eukaryota</taxon>
        <taxon>Metazoa</taxon>
        <taxon>Ecdysozoa</taxon>
        <taxon>Nematoda</taxon>
        <taxon>Chromadorea</taxon>
        <taxon>Rhabditida</taxon>
        <taxon>Spirurina</taxon>
        <taxon>Dracunculoidea</taxon>
        <taxon>Dracunculidae</taxon>
        <taxon>Dracunculus</taxon>
    </lineage>
</organism>
<dbReference type="EMBL" id="UYYG01001151">
    <property type="protein sequence ID" value="VDN54922.1"/>
    <property type="molecule type" value="Genomic_DNA"/>
</dbReference>
<dbReference type="WBParaSite" id="DME_0000053501-mRNA-1">
    <property type="protein sequence ID" value="DME_0000053501-mRNA-1"/>
    <property type="gene ID" value="DME_0000053501"/>
</dbReference>
<protein>
    <submittedName>
        <fullName evidence="5">Transmembrane protein 272</fullName>
    </submittedName>
</protein>